<sequence length="72" mass="8833">MNKILKFLYPSREMVNGYRVVRDKKKPSICYTAPFWWERIGGYRDKMFHDTSHPEFKEKFCELVKKMNKNKI</sequence>
<name>A0A8D9CBL1_9VIRU</name>
<proteinExistence type="predicted"/>
<accession>A0A8D9CBL1</accession>
<protein>
    <submittedName>
        <fullName evidence="1">Uncharacterized protein</fullName>
    </submittedName>
</protein>
<organism evidence="1">
    <name type="scientific">uncultured marine phage</name>
    <dbReference type="NCBI Taxonomy" id="707152"/>
    <lineage>
        <taxon>Viruses</taxon>
        <taxon>environmental samples</taxon>
    </lineage>
</organism>
<dbReference type="EMBL" id="OU342829">
    <property type="protein sequence ID" value="CAG7579901.1"/>
    <property type="molecule type" value="Genomic_DNA"/>
</dbReference>
<evidence type="ECO:0000313" key="1">
    <source>
        <dbReference type="EMBL" id="CAG7579901.1"/>
    </source>
</evidence>
<reference evidence="1" key="1">
    <citation type="submission" date="2021-06" db="EMBL/GenBank/DDBJ databases">
        <authorList>
            <person name="Gannon L."/>
            <person name="Redgwell R T."/>
            <person name="Michniewski S."/>
            <person name="Harrison D C."/>
            <person name="Millard A."/>
        </authorList>
    </citation>
    <scope>NUCLEOTIDE SEQUENCE</scope>
</reference>
<gene>
    <name evidence="1" type="ORF">SLAVMIC_00151</name>
</gene>